<evidence type="ECO:0000313" key="1">
    <source>
        <dbReference type="EMBL" id="MFB9904968.1"/>
    </source>
</evidence>
<reference evidence="1 2" key="1">
    <citation type="submission" date="2024-09" db="EMBL/GenBank/DDBJ databases">
        <authorList>
            <person name="Sun Q."/>
            <person name="Mori K."/>
        </authorList>
    </citation>
    <scope>NUCLEOTIDE SEQUENCE [LARGE SCALE GENOMIC DNA]</scope>
    <source>
        <strain evidence="1 2">TBRC 7907</strain>
    </source>
</reference>
<keyword evidence="2" id="KW-1185">Reference proteome</keyword>
<dbReference type="EMBL" id="JBHLZU010000010">
    <property type="protein sequence ID" value="MFB9904968.1"/>
    <property type="molecule type" value="Genomic_DNA"/>
</dbReference>
<accession>A0ABV5ZVR4</accession>
<name>A0ABV5ZVR4_9PSEU</name>
<dbReference type="InterPro" id="IPR036412">
    <property type="entry name" value="HAD-like_sf"/>
</dbReference>
<dbReference type="Gene3D" id="3.40.630.30">
    <property type="match status" value="1"/>
</dbReference>
<evidence type="ECO:0008006" key="3">
    <source>
        <dbReference type="Google" id="ProtNLM"/>
    </source>
</evidence>
<dbReference type="InterPro" id="IPR010037">
    <property type="entry name" value="FkbH_domain"/>
</dbReference>
<dbReference type="InterPro" id="IPR023214">
    <property type="entry name" value="HAD_sf"/>
</dbReference>
<organism evidence="1 2">
    <name type="scientific">Allokutzneria oryzae</name>
    <dbReference type="NCBI Taxonomy" id="1378989"/>
    <lineage>
        <taxon>Bacteria</taxon>
        <taxon>Bacillati</taxon>
        <taxon>Actinomycetota</taxon>
        <taxon>Actinomycetes</taxon>
        <taxon>Pseudonocardiales</taxon>
        <taxon>Pseudonocardiaceae</taxon>
        <taxon>Allokutzneria</taxon>
    </lineage>
</organism>
<gene>
    <name evidence="1" type="ORF">ACFFQA_13585</name>
</gene>
<dbReference type="RefSeq" id="WP_377852173.1">
    <property type="nucleotide sequence ID" value="NZ_JBHLZU010000010.1"/>
</dbReference>
<comment type="caution">
    <text evidence="1">The sequence shown here is derived from an EMBL/GenBank/DDBJ whole genome shotgun (WGS) entry which is preliminary data.</text>
</comment>
<sequence>MSTGDRTVKCVVWDLDGTVWDEVAIEGAERTLPTPRPEVLSAIDVLAGRGILSSVASRTDPSLLPLLKASPELAERFVAPQLGWGDKSEALRRIADELGIGLNTLAFVDDTPYERAEVAALAPEVLVLSPEELAASLDEPPLLPEVLTEDSRARVRRYREDEHRKAAAATFTGAREDFLRDCDMRLAVREARPEDLDRLLELAARTHRLNSTGEVPTAEELRSMLTSPQWFVPVARLSDRFGDYGMIGAALVERRDTVWRVRLLSLSCRVAGRGVALAFLRWLIERSGHASFEVLMRPTSANLELRVLFRQCGMRVVEQPEPDLAVLSSPVGSPPPDAPSWLTVIEGEAS</sequence>
<dbReference type="SUPFAM" id="SSF55729">
    <property type="entry name" value="Acyl-CoA N-acyltransferases (Nat)"/>
    <property type="match status" value="1"/>
</dbReference>
<evidence type="ECO:0000313" key="2">
    <source>
        <dbReference type="Proteomes" id="UP001589693"/>
    </source>
</evidence>
<dbReference type="Gene3D" id="3.40.50.1000">
    <property type="entry name" value="HAD superfamily/HAD-like"/>
    <property type="match status" value="1"/>
</dbReference>
<dbReference type="InterPro" id="IPR016181">
    <property type="entry name" value="Acyl_CoA_acyltransferase"/>
</dbReference>
<dbReference type="Proteomes" id="UP001589693">
    <property type="component" value="Unassembled WGS sequence"/>
</dbReference>
<protein>
    <recommendedName>
        <fullName evidence="3">HAD-IIIC family phosphatase</fullName>
    </recommendedName>
</protein>
<dbReference type="SUPFAM" id="SSF56784">
    <property type="entry name" value="HAD-like"/>
    <property type="match status" value="1"/>
</dbReference>
<proteinExistence type="predicted"/>
<dbReference type="NCBIfam" id="TIGR01686">
    <property type="entry name" value="FkbH"/>
    <property type="match status" value="1"/>
</dbReference>